<dbReference type="AlphaFoldDB" id="A0A8J5RQ50"/>
<dbReference type="Proteomes" id="UP000729402">
    <property type="component" value="Unassembled WGS sequence"/>
</dbReference>
<gene>
    <name evidence="2" type="ORF">GUJ93_ZPchr0009g711</name>
</gene>
<protein>
    <submittedName>
        <fullName evidence="2">Uncharacterized protein</fullName>
    </submittedName>
</protein>
<reference evidence="2" key="1">
    <citation type="journal article" date="2021" name="bioRxiv">
        <title>Whole Genome Assembly and Annotation of Northern Wild Rice, Zizania palustris L., Supports a Whole Genome Duplication in the Zizania Genus.</title>
        <authorList>
            <person name="Haas M."/>
            <person name="Kono T."/>
            <person name="Macchietto M."/>
            <person name="Millas R."/>
            <person name="McGilp L."/>
            <person name="Shao M."/>
            <person name="Duquette J."/>
            <person name="Hirsch C.N."/>
            <person name="Kimball J."/>
        </authorList>
    </citation>
    <scope>NUCLEOTIDE SEQUENCE</scope>
    <source>
        <tissue evidence="2">Fresh leaf tissue</tissue>
    </source>
</reference>
<organism evidence="2 3">
    <name type="scientific">Zizania palustris</name>
    <name type="common">Northern wild rice</name>
    <dbReference type="NCBI Taxonomy" id="103762"/>
    <lineage>
        <taxon>Eukaryota</taxon>
        <taxon>Viridiplantae</taxon>
        <taxon>Streptophyta</taxon>
        <taxon>Embryophyta</taxon>
        <taxon>Tracheophyta</taxon>
        <taxon>Spermatophyta</taxon>
        <taxon>Magnoliopsida</taxon>
        <taxon>Liliopsida</taxon>
        <taxon>Poales</taxon>
        <taxon>Poaceae</taxon>
        <taxon>BOP clade</taxon>
        <taxon>Oryzoideae</taxon>
        <taxon>Oryzeae</taxon>
        <taxon>Zizaniinae</taxon>
        <taxon>Zizania</taxon>
    </lineage>
</organism>
<sequence length="70" mass="8353">MILLYAYAVGHRKLLLCEIFSHFTPWPSLSFRPSATHKEQRRRGFTRARASSPWQQHASGRRRRRQCIDQ</sequence>
<evidence type="ECO:0000256" key="1">
    <source>
        <dbReference type="SAM" id="MobiDB-lite"/>
    </source>
</evidence>
<feature type="compositionally biased region" description="Basic residues" evidence="1">
    <location>
        <begin position="59"/>
        <end position="70"/>
    </location>
</feature>
<name>A0A8J5RQ50_ZIZPA</name>
<accession>A0A8J5RQ50</accession>
<comment type="caution">
    <text evidence="2">The sequence shown here is derived from an EMBL/GenBank/DDBJ whole genome shotgun (WGS) entry which is preliminary data.</text>
</comment>
<dbReference type="EMBL" id="JAAALK010000289">
    <property type="protein sequence ID" value="KAG8049343.1"/>
    <property type="molecule type" value="Genomic_DNA"/>
</dbReference>
<feature type="region of interest" description="Disordered" evidence="1">
    <location>
        <begin position="30"/>
        <end position="70"/>
    </location>
</feature>
<evidence type="ECO:0000313" key="2">
    <source>
        <dbReference type="EMBL" id="KAG8049343.1"/>
    </source>
</evidence>
<proteinExistence type="predicted"/>
<reference evidence="2" key="2">
    <citation type="submission" date="2021-02" db="EMBL/GenBank/DDBJ databases">
        <authorList>
            <person name="Kimball J.A."/>
            <person name="Haas M.W."/>
            <person name="Macchietto M."/>
            <person name="Kono T."/>
            <person name="Duquette J."/>
            <person name="Shao M."/>
        </authorList>
    </citation>
    <scope>NUCLEOTIDE SEQUENCE</scope>
    <source>
        <tissue evidence="2">Fresh leaf tissue</tissue>
    </source>
</reference>
<evidence type="ECO:0000313" key="3">
    <source>
        <dbReference type="Proteomes" id="UP000729402"/>
    </source>
</evidence>
<keyword evidence="3" id="KW-1185">Reference proteome</keyword>